<dbReference type="OrthoDB" id="6359816at2759"/>
<dbReference type="PANTHER" id="PTHR47843">
    <property type="entry name" value="BTB DOMAIN-CONTAINING PROTEIN-RELATED"/>
    <property type="match status" value="1"/>
</dbReference>
<reference evidence="1" key="1">
    <citation type="journal article" date="2020" name="Stud. Mycol.">
        <title>101 Dothideomycetes genomes: a test case for predicting lifestyles and emergence of pathogens.</title>
        <authorList>
            <person name="Haridas S."/>
            <person name="Albert R."/>
            <person name="Binder M."/>
            <person name="Bloem J."/>
            <person name="Labutti K."/>
            <person name="Salamov A."/>
            <person name="Andreopoulos B."/>
            <person name="Baker S."/>
            <person name="Barry K."/>
            <person name="Bills G."/>
            <person name="Bluhm B."/>
            <person name="Cannon C."/>
            <person name="Castanera R."/>
            <person name="Culley D."/>
            <person name="Daum C."/>
            <person name="Ezra D."/>
            <person name="Gonzalez J."/>
            <person name="Henrissat B."/>
            <person name="Kuo A."/>
            <person name="Liang C."/>
            <person name="Lipzen A."/>
            <person name="Lutzoni F."/>
            <person name="Magnuson J."/>
            <person name="Mondo S."/>
            <person name="Nolan M."/>
            <person name="Ohm R."/>
            <person name="Pangilinan J."/>
            <person name="Park H.-J."/>
            <person name="Ramirez L."/>
            <person name="Alfaro M."/>
            <person name="Sun H."/>
            <person name="Tritt A."/>
            <person name="Yoshinaga Y."/>
            <person name="Zwiers L.-H."/>
            <person name="Turgeon B."/>
            <person name="Goodwin S."/>
            <person name="Spatafora J."/>
            <person name="Crous P."/>
            <person name="Grigoriev I."/>
        </authorList>
    </citation>
    <scope>NUCLEOTIDE SEQUENCE</scope>
    <source>
        <strain evidence="1">CBS 109.77</strain>
    </source>
</reference>
<evidence type="ECO:0000313" key="1">
    <source>
        <dbReference type="EMBL" id="KAF2785999.1"/>
    </source>
</evidence>
<gene>
    <name evidence="1" type="ORF">K505DRAFT_368611</name>
</gene>
<evidence type="ECO:0000313" key="2">
    <source>
        <dbReference type="Proteomes" id="UP000799757"/>
    </source>
</evidence>
<protein>
    <submittedName>
        <fullName evidence="1">Uncharacterized protein</fullName>
    </submittedName>
</protein>
<proteinExistence type="predicted"/>
<dbReference type="Proteomes" id="UP000799757">
    <property type="component" value="Unassembled WGS sequence"/>
</dbReference>
<organism evidence="1 2">
    <name type="scientific">Melanomma pulvis-pyrius CBS 109.77</name>
    <dbReference type="NCBI Taxonomy" id="1314802"/>
    <lineage>
        <taxon>Eukaryota</taxon>
        <taxon>Fungi</taxon>
        <taxon>Dikarya</taxon>
        <taxon>Ascomycota</taxon>
        <taxon>Pezizomycotina</taxon>
        <taxon>Dothideomycetes</taxon>
        <taxon>Pleosporomycetidae</taxon>
        <taxon>Pleosporales</taxon>
        <taxon>Melanommataceae</taxon>
        <taxon>Melanomma</taxon>
    </lineage>
</organism>
<dbReference type="EMBL" id="MU002583">
    <property type="protein sequence ID" value="KAF2785999.1"/>
    <property type="molecule type" value="Genomic_DNA"/>
</dbReference>
<accession>A0A6A6WPH4</accession>
<name>A0A6A6WPH4_9PLEO</name>
<keyword evidence="2" id="KW-1185">Reference proteome</keyword>
<dbReference type="AlphaFoldDB" id="A0A6A6WPH4"/>
<sequence length="236" mass="25607">MPNLQRPPPVIQQRAIAAAAAIVTAGTPLNLPPVGIPGPGARPILPTLAINTNNVQQRARNAQRVQYAANSITAAIDVAIPAVGVAYTRAIFNELMAAMSNVTAAGEPAHLACTHGFSSAPCPPFPVKYRDTHLLIHVRLYVLADKFFILPLKMLCAEKFKACAHFYIGSLAFLLAAEEAFTATPEEDRVIRDAVIDVICDGGMRVLRTERWMKSDVYGEVLMDVMMKKGDGLGWW</sequence>
<dbReference type="PANTHER" id="PTHR47843:SF5">
    <property type="entry name" value="BTB_POZ DOMAIN PROTEIN"/>
    <property type="match status" value="1"/>
</dbReference>